<dbReference type="Proteomes" id="UP001596542">
    <property type="component" value="Unassembled WGS sequence"/>
</dbReference>
<evidence type="ECO:0000313" key="3">
    <source>
        <dbReference type="EMBL" id="MFC7287383.1"/>
    </source>
</evidence>
<comment type="caution">
    <text evidence="3">The sequence shown here is derived from an EMBL/GenBank/DDBJ whole genome shotgun (WGS) entry which is preliminary data.</text>
</comment>
<gene>
    <name evidence="3" type="ORF">ACFQPC_04960</name>
</gene>
<feature type="chain" id="PRO_5045968133" evidence="2">
    <location>
        <begin position="21"/>
        <end position="111"/>
    </location>
</feature>
<evidence type="ECO:0000256" key="2">
    <source>
        <dbReference type="SAM" id="SignalP"/>
    </source>
</evidence>
<reference evidence="4" key="1">
    <citation type="journal article" date="2019" name="Int. J. Syst. Evol. Microbiol.">
        <title>The Global Catalogue of Microorganisms (GCM) 10K type strain sequencing project: providing services to taxonomists for standard genome sequencing and annotation.</title>
        <authorList>
            <consortium name="The Broad Institute Genomics Platform"/>
            <consortium name="The Broad Institute Genome Sequencing Center for Infectious Disease"/>
            <person name="Wu L."/>
            <person name="Ma J."/>
        </authorList>
    </citation>
    <scope>NUCLEOTIDE SEQUENCE [LARGE SCALE GENOMIC DNA]</scope>
    <source>
        <strain evidence="4">KACC 12508</strain>
    </source>
</reference>
<feature type="compositionally biased region" description="Basic and acidic residues" evidence="1">
    <location>
        <begin position="100"/>
        <end position="111"/>
    </location>
</feature>
<proteinExistence type="predicted"/>
<organism evidence="3 4">
    <name type="scientific">Herminiimonas glaciei</name>
    <dbReference type="NCBI Taxonomy" id="523788"/>
    <lineage>
        <taxon>Bacteria</taxon>
        <taxon>Pseudomonadati</taxon>
        <taxon>Pseudomonadota</taxon>
        <taxon>Betaproteobacteria</taxon>
        <taxon>Burkholderiales</taxon>
        <taxon>Oxalobacteraceae</taxon>
        <taxon>Herminiimonas</taxon>
    </lineage>
</organism>
<dbReference type="RefSeq" id="WP_382270510.1">
    <property type="nucleotide sequence ID" value="NZ_JBHTBU010000001.1"/>
</dbReference>
<name>A0ABW2I8Q7_9BURK</name>
<keyword evidence="4" id="KW-1185">Reference proteome</keyword>
<accession>A0ABW2I8Q7</accession>
<sequence>MKKLLIILMLLALPLQFTWAAAAAYCQHENATTGAHFGHHKHQEDTELPGDNPQSLKVHKDFHHPDSQGLFLSQLPPALIPLGNVHTELHPPLYSSHIPDGPRRPDRHPVA</sequence>
<feature type="region of interest" description="Disordered" evidence="1">
    <location>
        <begin position="36"/>
        <end position="61"/>
    </location>
</feature>
<evidence type="ECO:0000313" key="4">
    <source>
        <dbReference type="Proteomes" id="UP001596542"/>
    </source>
</evidence>
<dbReference type="EMBL" id="JBHTBU010000001">
    <property type="protein sequence ID" value="MFC7287383.1"/>
    <property type="molecule type" value="Genomic_DNA"/>
</dbReference>
<keyword evidence="2" id="KW-0732">Signal</keyword>
<feature type="signal peptide" evidence="2">
    <location>
        <begin position="1"/>
        <end position="20"/>
    </location>
</feature>
<evidence type="ECO:0000256" key="1">
    <source>
        <dbReference type="SAM" id="MobiDB-lite"/>
    </source>
</evidence>
<feature type="region of interest" description="Disordered" evidence="1">
    <location>
        <begin position="91"/>
        <end position="111"/>
    </location>
</feature>
<protein>
    <submittedName>
        <fullName evidence="3">Cobalt-zinc-cadmium resistance protein</fullName>
    </submittedName>
</protein>